<protein>
    <recommendedName>
        <fullName evidence="3">Nucleotidyltransferase domain-containing protein</fullName>
    </recommendedName>
</protein>
<sequence>MLDALLSQIAADSRIVGVCLTGSLGAGRGDEHSDVDLVLVTDDAQHESVMSERMRLIASWAPLVAGFTGEHVGEPRLIITLLGPPLVHVDFTFVRISDVGRSVRSGEVVHDTAGAVAAELDRAGADAGAGEPGFDLQWAEDRFWVWVHYAATKAARGEWFEVLDLLGFVRGAVLGPLAAVAAGREARGVRRIESVAPVAAVELRSTVCGYEPAAIVEALLASIALYRRWRDGAEARHAVAAAAPLVRNVEAERLAMEFLDVTLAGLHGR</sequence>
<dbReference type="SUPFAM" id="SSF81301">
    <property type="entry name" value="Nucleotidyltransferase"/>
    <property type="match status" value="1"/>
</dbReference>
<comment type="caution">
    <text evidence="1">The sequence shown here is derived from an EMBL/GenBank/DDBJ whole genome shotgun (WGS) entry which is preliminary data.</text>
</comment>
<dbReference type="Gene3D" id="3.30.460.10">
    <property type="entry name" value="Beta Polymerase, domain 2"/>
    <property type="match status" value="1"/>
</dbReference>
<gene>
    <name evidence="1" type="ORF">GCM10009851_04940</name>
</gene>
<dbReference type="InterPro" id="IPR043519">
    <property type="entry name" value="NT_sf"/>
</dbReference>
<evidence type="ECO:0000313" key="1">
    <source>
        <dbReference type="EMBL" id="GAA2224502.1"/>
    </source>
</evidence>
<name>A0ABP5Q2R5_9MICO</name>
<reference evidence="2" key="1">
    <citation type="journal article" date="2019" name="Int. J. Syst. Evol. Microbiol.">
        <title>The Global Catalogue of Microorganisms (GCM) 10K type strain sequencing project: providing services to taxonomists for standard genome sequencing and annotation.</title>
        <authorList>
            <consortium name="The Broad Institute Genomics Platform"/>
            <consortium name="The Broad Institute Genome Sequencing Center for Infectious Disease"/>
            <person name="Wu L."/>
            <person name="Ma J."/>
        </authorList>
    </citation>
    <scope>NUCLEOTIDE SEQUENCE [LARGE SCALE GENOMIC DNA]</scope>
    <source>
        <strain evidence="2">JCM 16117</strain>
    </source>
</reference>
<organism evidence="1 2">
    <name type="scientific">Herbiconiux moechotypicola</name>
    <dbReference type="NCBI Taxonomy" id="637393"/>
    <lineage>
        <taxon>Bacteria</taxon>
        <taxon>Bacillati</taxon>
        <taxon>Actinomycetota</taxon>
        <taxon>Actinomycetes</taxon>
        <taxon>Micrococcales</taxon>
        <taxon>Microbacteriaceae</taxon>
        <taxon>Herbiconiux</taxon>
    </lineage>
</organism>
<proteinExistence type="predicted"/>
<evidence type="ECO:0008006" key="3">
    <source>
        <dbReference type="Google" id="ProtNLM"/>
    </source>
</evidence>
<dbReference type="EMBL" id="BAAAQY010000001">
    <property type="protein sequence ID" value="GAA2224502.1"/>
    <property type="molecule type" value="Genomic_DNA"/>
</dbReference>
<accession>A0ABP5Q2R5</accession>
<dbReference type="Gene3D" id="1.20.120.330">
    <property type="entry name" value="Nucleotidyltransferases domain 2"/>
    <property type="match status" value="1"/>
</dbReference>
<dbReference type="Proteomes" id="UP001500929">
    <property type="component" value="Unassembled WGS sequence"/>
</dbReference>
<keyword evidence="2" id="KW-1185">Reference proteome</keyword>
<evidence type="ECO:0000313" key="2">
    <source>
        <dbReference type="Proteomes" id="UP001500929"/>
    </source>
</evidence>